<gene>
    <name evidence="3" type="ORF">C7I84_08165</name>
</gene>
<feature type="chain" id="PRO_5015192565" evidence="2">
    <location>
        <begin position="21"/>
        <end position="169"/>
    </location>
</feature>
<feature type="compositionally biased region" description="Pro residues" evidence="1">
    <location>
        <begin position="146"/>
        <end position="169"/>
    </location>
</feature>
<feature type="signal peptide" evidence="2">
    <location>
        <begin position="1"/>
        <end position="20"/>
    </location>
</feature>
<dbReference type="RefSeq" id="WP_106771672.1">
    <property type="nucleotide sequence ID" value="NZ_PXYK01000006.1"/>
</dbReference>
<dbReference type="Proteomes" id="UP000241229">
    <property type="component" value="Unassembled WGS sequence"/>
</dbReference>
<evidence type="ECO:0000313" key="3">
    <source>
        <dbReference type="EMBL" id="PSJ62570.1"/>
    </source>
</evidence>
<accession>A0A2P7SJC0</accession>
<proteinExistence type="predicted"/>
<keyword evidence="2" id="KW-0732">Signal</keyword>
<feature type="compositionally biased region" description="Low complexity" evidence="1">
    <location>
        <begin position="46"/>
        <end position="62"/>
    </location>
</feature>
<keyword evidence="4" id="KW-1185">Reference proteome</keyword>
<comment type="caution">
    <text evidence="3">The sequence shown here is derived from an EMBL/GenBank/DDBJ whole genome shotgun (WGS) entry which is preliminary data.</text>
</comment>
<feature type="compositionally biased region" description="Basic and acidic residues" evidence="1">
    <location>
        <begin position="114"/>
        <end position="124"/>
    </location>
</feature>
<dbReference type="EMBL" id="PXYK01000006">
    <property type="protein sequence ID" value="PSJ62570.1"/>
    <property type="molecule type" value="Genomic_DNA"/>
</dbReference>
<feature type="region of interest" description="Disordered" evidence="1">
    <location>
        <begin position="24"/>
        <end position="63"/>
    </location>
</feature>
<name>A0A2P7SJC0_9HYPH</name>
<evidence type="ECO:0000256" key="2">
    <source>
        <dbReference type="SAM" id="SignalP"/>
    </source>
</evidence>
<evidence type="ECO:0000313" key="4">
    <source>
        <dbReference type="Proteomes" id="UP000241229"/>
    </source>
</evidence>
<feature type="region of interest" description="Disordered" evidence="1">
    <location>
        <begin position="97"/>
        <end position="169"/>
    </location>
</feature>
<protein>
    <submittedName>
        <fullName evidence="3">Uncharacterized protein</fullName>
    </submittedName>
</protein>
<dbReference type="AlphaFoldDB" id="A0A2P7SJC0"/>
<organism evidence="3 4">
    <name type="scientific">Kumtagia ephedrae</name>
    <dbReference type="NCBI Taxonomy" id="2116701"/>
    <lineage>
        <taxon>Bacteria</taxon>
        <taxon>Pseudomonadati</taxon>
        <taxon>Pseudomonadota</taxon>
        <taxon>Alphaproteobacteria</taxon>
        <taxon>Hyphomicrobiales</taxon>
        <taxon>Phyllobacteriaceae</taxon>
        <taxon>Kumtagia</taxon>
    </lineage>
</organism>
<sequence>MRLTGATLAILALVSGSAQASSLVEAPPHQASGSSSITAVDKPQSAGAERAAADAAAPTRRAVSPSMVAFGRPAAGQAAGAHATPVVIRGGVVDEASGGAAEPVEPPQSKSRNGRKEGKKDKAVASRQPAPPMAEPQPAASGPAPVSTPRPELAPPTPPAAPGPAILPM</sequence>
<evidence type="ECO:0000256" key="1">
    <source>
        <dbReference type="SAM" id="MobiDB-lite"/>
    </source>
</evidence>
<reference evidence="3 4" key="1">
    <citation type="submission" date="2018-03" db="EMBL/GenBank/DDBJ databases">
        <title>The draft genome of Mesorhizobium sp. 6GN-30.</title>
        <authorList>
            <person name="Liu L."/>
            <person name="Li L."/>
            <person name="Wang T."/>
            <person name="Zhang X."/>
            <person name="Liang L."/>
        </authorList>
    </citation>
    <scope>NUCLEOTIDE SEQUENCE [LARGE SCALE GENOMIC DNA]</scope>
    <source>
        <strain evidence="3 4">6GN30</strain>
    </source>
</reference>